<accession>A0A4P7B8L5</accession>
<sequence length="191" mass="20798">MRLQAAWAAPALFALSVHGALAAAPAKPPAEKAELPLRYGVNDVTAGDDKFQIMRGLVSNLSATSFDTYTVFLVPSKADAPWMHVTMPATKGMGYNLRSAETGDATMVAIAFFRQQGQLYAVEAERDGNTPAERLKKGSVQFRVYGFNGDGDVPMFEPVETRRSVAKYQNADEALKDEFFIAAGGRYRPAR</sequence>
<evidence type="ECO:0000256" key="1">
    <source>
        <dbReference type="SAM" id="SignalP"/>
    </source>
</evidence>
<keyword evidence="4" id="KW-1185">Reference proteome</keyword>
<evidence type="ECO:0000313" key="3">
    <source>
        <dbReference type="EMBL" id="QBQ34806.1"/>
    </source>
</evidence>
<evidence type="ECO:0000313" key="4">
    <source>
        <dbReference type="Proteomes" id="UP000294359"/>
    </source>
</evidence>
<name>A0A4P7B8L5_9BURK</name>
<gene>
    <name evidence="3" type="ORF">E1742_00340</name>
    <name evidence="2" type="ORF">GCM10007388_22620</name>
</gene>
<dbReference type="OrthoDB" id="8758935at2"/>
<reference evidence="3 4" key="2">
    <citation type="submission" date="2019-03" db="EMBL/GenBank/DDBJ databases">
        <title>Draft Genome Sequences of Six Type Strains of the Genus Massilia.</title>
        <authorList>
            <person name="Miess H."/>
            <person name="Frediansyhah A."/>
            <person name="Gross H."/>
        </authorList>
    </citation>
    <scope>NUCLEOTIDE SEQUENCE [LARGE SCALE GENOMIC DNA]</scope>
    <source>
        <strain evidence="3 4">DSM 17505</strain>
    </source>
</reference>
<reference evidence="2" key="1">
    <citation type="journal article" date="2014" name="Int. J. Syst. Evol. Microbiol.">
        <title>Complete genome sequence of Corynebacterium casei LMG S-19264T (=DSM 44701T), isolated from a smear-ripened cheese.</title>
        <authorList>
            <consortium name="US DOE Joint Genome Institute (JGI-PGF)"/>
            <person name="Walter F."/>
            <person name="Albersmeier A."/>
            <person name="Kalinowski J."/>
            <person name="Ruckert C."/>
        </authorList>
    </citation>
    <scope>NUCLEOTIDE SEQUENCE</scope>
    <source>
        <strain evidence="2">KCTC 12344</strain>
    </source>
</reference>
<keyword evidence="1" id="KW-0732">Signal</keyword>
<dbReference type="EMBL" id="BMWW01000003">
    <property type="protein sequence ID" value="GGY88669.1"/>
    <property type="molecule type" value="Genomic_DNA"/>
</dbReference>
<organism evidence="2 5">
    <name type="scientific">Pseudoduganella plicata</name>
    <dbReference type="NCBI Taxonomy" id="321984"/>
    <lineage>
        <taxon>Bacteria</taxon>
        <taxon>Pseudomonadati</taxon>
        <taxon>Pseudomonadota</taxon>
        <taxon>Betaproteobacteria</taxon>
        <taxon>Burkholderiales</taxon>
        <taxon>Oxalobacteraceae</taxon>
        <taxon>Telluria group</taxon>
        <taxon>Pseudoduganella</taxon>
    </lineage>
</organism>
<dbReference type="EMBL" id="CP038026">
    <property type="protein sequence ID" value="QBQ34806.1"/>
    <property type="molecule type" value="Genomic_DNA"/>
</dbReference>
<reference evidence="2" key="3">
    <citation type="submission" date="2022-12" db="EMBL/GenBank/DDBJ databases">
        <authorList>
            <person name="Sun Q."/>
            <person name="Kim S."/>
        </authorList>
    </citation>
    <scope>NUCLEOTIDE SEQUENCE</scope>
    <source>
        <strain evidence="2">KCTC 12344</strain>
    </source>
</reference>
<feature type="chain" id="PRO_5044606591" evidence="1">
    <location>
        <begin position="23"/>
        <end position="191"/>
    </location>
</feature>
<evidence type="ECO:0000313" key="2">
    <source>
        <dbReference type="EMBL" id="GGY88669.1"/>
    </source>
</evidence>
<dbReference type="RefSeq" id="WP_134382702.1">
    <property type="nucleotide sequence ID" value="NZ_BMWW01000003.1"/>
</dbReference>
<dbReference type="Proteomes" id="UP000619512">
    <property type="component" value="Unassembled WGS sequence"/>
</dbReference>
<protein>
    <submittedName>
        <fullName evidence="2">Uncharacterized protein</fullName>
    </submittedName>
</protein>
<feature type="signal peptide" evidence="1">
    <location>
        <begin position="1"/>
        <end position="22"/>
    </location>
</feature>
<dbReference type="AlphaFoldDB" id="A0A4P7B8L5"/>
<dbReference type="Proteomes" id="UP000294359">
    <property type="component" value="Chromosome"/>
</dbReference>
<evidence type="ECO:0000313" key="5">
    <source>
        <dbReference type="Proteomes" id="UP000619512"/>
    </source>
</evidence>
<proteinExistence type="predicted"/>